<dbReference type="GO" id="GO:0033539">
    <property type="term" value="P:fatty acid beta-oxidation using acyl-CoA dehydrogenase"/>
    <property type="evidence" value="ECO:0007669"/>
    <property type="project" value="TreeGrafter"/>
</dbReference>
<reference evidence="18" key="2">
    <citation type="submission" date="2015-02" db="EMBL/GenBank/DDBJ databases">
        <title>Physiological reanalysis, assessment of diazotrophy, and genome sequences of multiple isolates of Streptomyces thermoautotrophicus.</title>
        <authorList>
            <person name="MacKellar D.C."/>
            <person name="Lieber L."/>
            <person name="Norman J."/>
            <person name="Bolger A."/>
            <person name="Tobin C."/>
            <person name="Murray J.W."/>
            <person name="Friesen M."/>
            <person name="Prell J."/>
        </authorList>
    </citation>
    <scope>NUCLEOTIDE SEQUENCE [LARGE SCALE GENOMIC DNA]</scope>
    <source>
        <strain evidence="18">UBT1</strain>
    </source>
</reference>
<dbReference type="RefSeq" id="WP_066888507.1">
    <property type="nucleotide sequence ID" value="NZ_CP171739.1"/>
</dbReference>
<dbReference type="Pfam" id="PF02771">
    <property type="entry name" value="Acyl-CoA_dh_N"/>
    <property type="match status" value="1"/>
</dbReference>
<evidence type="ECO:0000313" key="17">
    <source>
        <dbReference type="Proteomes" id="UP000070188"/>
    </source>
</evidence>
<evidence type="ECO:0000259" key="12">
    <source>
        <dbReference type="Pfam" id="PF02770"/>
    </source>
</evidence>
<dbReference type="PROSITE" id="PS00073">
    <property type="entry name" value="ACYL_COA_DH_2"/>
    <property type="match status" value="1"/>
</dbReference>
<dbReference type="Proteomes" id="UP000070188">
    <property type="component" value="Unassembled WGS sequence"/>
</dbReference>
<dbReference type="Gene3D" id="2.40.110.10">
    <property type="entry name" value="Butyryl-CoA Dehydrogenase, subunit A, domain 2"/>
    <property type="match status" value="1"/>
</dbReference>
<dbReference type="Pfam" id="PF02770">
    <property type="entry name" value="Acyl-CoA_dh_M"/>
    <property type="match status" value="1"/>
</dbReference>
<evidence type="ECO:0000256" key="9">
    <source>
        <dbReference type="ARBA" id="ARBA00042660"/>
    </source>
</evidence>
<dbReference type="Proteomes" id="UP000070659">
    <property type="component" value="Unassembled WGS sequence"/>
</dbReference>
<evidence type="ECO:0000256" key="1">
    <source>
        <dbReference type="ARBA" id="ARBA00001974"/>
    </source>
</evidence>
<evidence type="ECO:0000313" key="15">
    <source>
        <dbReference type="EMBL" id="KWX01805.1"/>
    </source>
</evidence>
<dbReference type="Gene3D" id="1.20.140.10">
    <property type="entry name" value="Butyryl-CoA Dehydrogenase, subunit A, domain 3"/>
    <property type="match status" value="1"/>
</dbReference>
<evidence type="ECO:0000259" key="13">
    <source>
        <dbReference type="Pfam" id="PF02771"/>
    </source>
</evidence>
<dbReference type="InterPro" id="IPR046373">
    <property type="entry name" value="Acyl-CoA_Oxase/DH_mid-dom_sf"/>
</dbReference>
<dbReference type="InterPro" id="IPR009100">
    <property type="entry name" value="AcylCoA_DH/oxidase_NM_dom_sf"/>
</dbReference>
<feature type="domain" description="Acyl-CoA oxidase/dehydrogenase middle" evidence="12">
    <location>
        <begin position="123"/>
        <end position="217"/>
    </location>
</feature>
<keyword evidence="4 10" id="KW-0285">Flavoprotein</keyword>
<keyword evidence="17" id="KW-1185">Reference proteome</keyword>
<dbReference type="Proteomes" id="UP000070598">
    <property type="component" value="Unassembled WGS sequence"/>
</dbReference>
<evidence type="ECO:0000313" key="16">
    <source>
        <dbReference type="EMBL" id="KWX09873.1"/>
    </source>
</evidence>
<keyword evidence="5 10" id="KW-0274">FAD</keyword>
<evidence type="ECO:0000313" key="18">
    <source>
        <dbReference type="Proteomes" id="UP000070598"/>
    </source>
</evidence>
<dbReference type="EMBL" id="JYIK01000698">
    <property type="protein sequence ID" value="KWX09873.1"/>
    <property type="molecule type" value="Genomic_DNA"/>
</dbReference>
<organism evidence="15 17">
    <name type="scientific">Carbonactinospora thermoautotrophica</name>
    <dbReference type="NCBI Taxonomy" id="1469144"/>
    <lineage>
        <taxon>Bacteria</taxon>
        <taxon>Bacillati</taxon>
        <taxon>Actinomycetota</taxon>
        <taxon>Actinomycetes</taxon>
        <taxon>Kitasatosporales</taxon>
        <taxon>Carbonactinosporaceae</taxon>
        <taxon>Carbonactinospora</taxon>
    </lineage>
</organism>
<dbReference type="InterPro" id="IPR037069">
    <property type="entry name" value="AcylCoA_DH/ox_N_sf"/>
</dbReference>
<name>A0A132MV79_9ACTN</name>
<dbReference type="GO" id="GO:0005737">
    <property type="term" value="C:cytoplasm"/>
    <property type="evidence" value="ECO:0007669"/>
    <property type="project" value="TreeGrafter"/>
</dbReference>
<dbReference type="InterPro" id="IPR036250">
    <property type="entry name" value="AcylCo_DH-like_C"/>
</dbReference>
<evidence type="ECO:0000259" key="11">
    <source>
        <dbReference type="Pfam" id="PF00441"/>
    </source>
</evidence>
<dbReference type="GO" id="GO:0050660">
    <property type="term" value="F:flavin adenine dinucleotide binding"/>
    <property type="evidence" value="ECO:0007669"/>
    <property type="project" value="InterPro"/>
</dbReference>
<evidence type="ECO:0000256" key="3">
    <source>
        <dbReference type="ARBA" id="ARBA00009347"/>
    </source>
</evidence>
<dbReference type="AlphaFoldDB" id="A0A132MV79"/>
<evidence type="ECO:0000256" key="4">
    <source>
        <dbReference type="ARBA" id="ARBA00022630"/>
    </source>
</evidence>
<evidence type="ECO:0000256" key="7">
    <source>
        <dbReference type="ARBA" id="ARBA00037085"/>
    </source>
</evidence>
<proteinExistence type="inferred from homology"/>
<dbReference type="SUPFAM" id="SSF47203">
    <property type="entry name" value="Acyl-CoA dehydrogenase C-terminal domain-like"/>
    <property type="match status" value="1"/>
</dbReference>
<evidence type="ECO:0000256" key="5">
    <source>
        <dbReference type="ARBA" id="ARBA00022827"/>
    </source>
</evidence>
<dbReference type="InterPro" id="IPR050741">
    <property type="entry name" value="Acyl-CoA_dehydrogenase"/>
</dbReference>
<dbReference type="PATRIC" id="fig|1469144.10.peg.3069"/>
<dbReference type="PANTHER" id="PTHR48083">
    <property type="entry name" value="MEDIUM-CHAIN SPECIFIC ACYL-COA DEHYDROGENASE, MITOCHONDRIAL-RELATED"/>
    <property type="match status" value="1"/>
</dbReference>
<dbReference type="OrthoDB" id="8876745at2"/>
<evidence type="ECO:0000256" key="8">
    <source>
        <dbReference type="ARBA" id="ARBA00040394"/>
    </source>
</evidence>
<dbReference type="EMBL" id="LAXD01000001">
    <property type="protein sequence ID" value="KWX01805.1"/>
    <property type="molecule type" value="Genomic_DNA"/>
</dbReference>
<evidence type="ECO:0000256" key="6">
    <source>
        <dbReference type="ARBA" id="ARBA00023002"/>
    </source>
</evidence>
<reference evidence="17" key="3">
    <citation type="submission" date="2015-04" db="EMBL/GenBank/DDBJ databases">
        <title>Physiological reanalysis, assessment of diazotrophy, and genome sequences of multiple isolates of Streptomyces thermoautotrophicus.</title>
        <authorList>
            <person name="MacKellar D.C."/>
            <person name="Lieber L."/>
            <person name="Norman J."/>
            <person name="Bolger A."/>
            <person name="Tobin C."/>
            <person name="Murray J.W."/>
            <person name="Chang R."/>
            <person name="Ford T."/>
            <person name="Nguyen P.Q."/>
            <person name="Woodward J."/>
            <person name="Permingeat H."/>
            <person name="Joshi N.S."/>
            <person name="Silver P.A."/>
            <person name="Usadel B."/>
            <person name="Rutherford A.W."/>
            <person name="Friesen M."/>
            <person name="Prell J."/>
        </authorList>
    </citation>
    <scope>NUCLEOTIDE SEQUENCE [LARGE SCALE GENOMIC DNA]</scope>
    <source>
        <strain evidence="17">H1</strain>
    </source>
</reference>
<comment type="pathway">
    <text evidence="2">Siderophore biosynthesis; mycobactin biosynthesis.</text>
</comment>
<evidence type="ECO:0000256" key="10">
    <source>
        <dbReference type="RuleBase" id="RU362125"/>
    </source>
</evidence>
<dbReference type="InterPro" id="IPR006091">
    <property type="entry name" value="Acyl-CoA_Oxase/DH_mid-dom"/>
</dbReference>
<dbReference type="FunFam" id="1.10.540.10:FF:000009">
    <property type="entry name" value="Probable acyl-CoA dehydrogenase"/>
    <property type="match status" value="1"/>
</dbReference>
<comment type="caution">
    <text evidence="15">The sequence shown here is derived from an EMBL/GenBank/DDBJ whole genome shotgun (WGS) entry which is preliminary data.</text>
</comment>
<comment type="similarity">
    <text evidence="3 10">Belongs to the acyl-CoA dehydrogenase family.</text>
</comment>
<dbReference type="Gene3D" id="1.10.540.10">
    <property type="entry name" value="Acyl-CoA dehydrogenase/oxidase, N-terminal domain"/>
    <property type="match status" value="1"/>
</dbReference>
<dbReference type="GO" id="GO:0003995">
    <property type="term" value="F:acyl-CoA dehydrogenase activity"/>
    <property type="evidence" value="ECO:0007669"/>
    <property type="project" value="InterPro"/>
</dbReference>
<dbReference type="InterPro" id="IPR009075">
    <property type="entry name" value="AcylCo_DH/oxidase_C"/>
</dbReference>
<reference evidence="14 19" key="1">
    <citation type="submission" date="2015-02" db="EMBL/GenBank/DDBJ databases">
        <title>Physiological reanalysis, assessment of diazotrophy, and genome sequences of multiple isolates of Streptomyces thermoautotrophicus.</title>
        <authorList>
            <person name="MacKellar D.C."/>
            <person name="Lieber L."/>
            <person name="Norman J."/>
            <person name="Bolger A."/>
            <person name="Tobin C."/>
            <person name="Murray J.W."/>
            <person name="Prell J."/>
        </authorList>
    </citation>
    <scope>NUCLEOTIDE SEQUENCE [LARGE SCALE GENOMIC DNA]</scope>
    <source>
        <strain evidence="14 19">UBT1</strain>
    </source>
</reference>
<gene>
    <name evidence="15" type="ORF">LI90_2837</name>
    <name evidence="14" type="ORF">TH66_14970</name>
    <name evidence="16" type="ORF">TR74_07015</name>
</gene>
<evidence type="ECO:0000313" key="19">
    <source>
        <dbReference type="Proteomes" id="UP000070659"/>
    </source>
</evidence>
<accession>A0A132MV79</accession>
<dbReference type="InterPro" id="IPR013786">
    <property type="entry name" value="AcylCoA_DH/ox_N"/>
</dbReference>
<sequence length="386" mass="42639">MRRNYFDADHEAFRATFRAFLEREVVPYQREWEEAGRVDREVWRKAGKQGFLLPWADPRHGGLGLADFRYEQVIIEELAAIHDSGLAIPLHSAIVAPYLAHFGTAEQQDRYLPGAVSGDIVLALAITEPGTGSDVAGIRTRAVDAGDHWVLTGQKTFISNGLLADLVIVAARTDPNQRHAIGLFLVEAGTPGFTRGRKLDKLGLRAQDTAELFFDEVRIPKENALGDPKAGFAAIMWMFAQERLVVAISSVAAAQVALRDTVEYVTQRQAFGRALADFQDTRFRLAAMRTEVDVAQAFVDRCVLAHNDGELTPVAAAEAKLFASEMLGRVVDDCLQMHGGYGYMWEYPICRAYADARVQRIYAGTSEIMKEIISRAMLGEHRGGAA</sequence>
<comment type="function">
    <text evidence="7">Catalyzes the dehydrogenation at the alpha-beta position of ACP-bound acyl chains. This results in the introduction of a double bond in the lipidic chain, which is further transferred to the epsilon-amino group of lysine residue in the mycobactin core by MbtK.</text>
</comment>
<reference evidence="15" key="4">
    <citation type="submission" date="2015-04" db="EMBL/GenBank/DDBJ databases">
        <title>Physiological reanalysis, assessment of diazotrophy, and genome sequences of multiple isolates of Streptomyces thermoautotrophicus.</title>
        <authorList>
            <person name="MacKellar D.C."/>
            <person name="Lieber L."/>
            <person name="Norman J."/>
            <person name="Bolger A."/>
            <person name="Tobin C."/>
            <person name="Murray J.W."/>
            <person name="Woodward J."/>
            <person name="Friesen M."/>
            <person name="Prell J."/>
        </authorList>
    </citation>
    <scope>NUCLEOTIDE SEQUENCE [LARGE SCALE GENOMIC DNA]</scope>
    <source>
        <strain evidence="15">H1</strain>
    </source>
</reference>
<protein>
    <recommendedName>
        <fullName evidence="8">Acyl-[acyl-carrier-protein] dehydrogenase MbtN</fullName>
    </recommendedName>
    <alternativeName>
        <fullName evidence="9">Mycobactin synthase protein N</fullName>
    </alternativeName>
</protein>
<dbReference type="EMBL" id="JYIJ01000018">
    <property type="protein sequence ID" value="KWX00190.1"/>
    <property type="molecule type" value="Genomic_DNA"/>
</dbReference>
<keyword evidence="6 10" id="KW-0560">Oxidoreductase</keyword>
<dbReference type="PANTHER" id="PTHR48083:SF20">
    <property type="entry name" value="LONG-CHAIN SPECIFIC ACYL-COA DEHYDROGENASE, MITOCHONDRIAL"/>
    <property type="match status" value="1"/>
</dbReference>
<evidence type="ECO:0000256" key="2">
    <source>
        <dbReference type="ARBA" id="ARBA00005102"/>
    </source>
</evidence>
<feature type="domain" description="Acyl-CoA dehydrogenase/oxidase C-terminal" evidence="11">
    <location>
        <begin position="230"/>
        <end position="378"/>
    </location>
</feature>
<dbReference type="Pfam" id="PF00441">
    <property type="entry name" value="Acyl-CoA_dh_1"/>
    <property type="match status" value="1"/>
</dbReference>
<dbReference type="SUPFAM" id="SSF56645">
    <property type="entry name" value="Acyl-CoA dehydrogenase NM domain-like"/>
    <property type="match status" value="1"/>
</dbReference>
<dbReference type="InterPro" id="IPR006089">
    <property type="entry name" value="Acyl-CoA_DH_CS"/>
</dbReference>
<dbReference type="FunFam" id="1.20.140.10:FF:000001">
    <property type="entry name" value="Acyl-CoA dehydrogenase"/>
    <property type="match status" value="1"/>
</dbReference>
<dbReference type="STRING" id="1469144.LI90_2837"/>
<feature type="domain" description="Acyl-CoA dehydrogenase/oxidase N-terminal" evidence="13">
    <location>
        <begin position="8"/>
        <end position="119"/>
    </location>
</feature>
<dbReference type="FunFam" id="2.40.110.10:FF:000002">
    <property type="entry name" value="Acyl-CoA dehydrogenase fadE12"/>
    <property type="match status" value="1"/>
</dbReference>
<evidence type="ECO:0000313" key="14">
    <source>
        <dbReference type="EMBL" id="KWX00190.1"/>
    </source>
</evidence>
<comment type="cofactor">
    <cofactor evidence="1 10">
        <name>FAD</name>
        <dbReference type="ChEBI" id="CHEBI:57692"/>
    </cofactor>
</comment>